<dbReference type="Proteomes" id="UP001163603">
    <property type="component" value="Chromosome 1"/>
</dbReference>
<sequence>MNQEVAVGVRFRPTDEELITYYLYMKMSGLEFPLPIVREVDIRNYNPWELPEQSILEDDQVWYFFSTPSKKYANSKQMGRTTSEGTGYWKITGRDREVKNKRSGEVIGIKKTLVFYEGRNPDTVRISWVMNEFHSINAASSQAYLSFFLIYYFN</sequence>
<reference evidence="2" key="1">
    <citation type="journal article" date="2023" name="G3 (Bethesda)">
        <title>Genome assembly and association tests identify interacting loci associated with vigor, precocity, and sex in interspecific pistachio rootstocks.</title>
        <authorList>
            <person name="Palmer W."/>
            <person name="Jacygrad E."/>
            <person name="Sagayaradj S."/>
            <person name="Cavanaugh K."/>
            <person name="Han R."/>
            <person name="Bertier L."/>
            <person name="Beede B."/>
            <person name="Kafkas S."/>
            <person name="Golino D."/>
            <person name="Preece J."/>
            <person name="Michelmore R."/>
        </authorList>
    </citation>
    <scope>NUCLEOTIDE SEQUENCE [LARGE SCALE GENOMIC DNA]</scope>
</reference>
<keyword evidence="2" id="KW-1185">Reference proteome</keyword>
<accession>A0ACC0ZNH9</accession>
<protein>
    <submittedName>
        <fullName evidence="1">Uncharacterized protein</fullName>
    </submittedName>
</protein>
<dbReference type="EMBL" id="CM047736">
    <property type="protein sequence ID" value="KAJ0053787.1"/>
    <property type="molecule type" value="Genomic_DNA"/>
</dbReference>
<name>A0ACC0ZNH9_9ROSI</name>
<comment type="caution">
    <text evidence="1">The sequence shown here is derived from an EMBL/GenBank/DDBJ whole genome shotgun (WGS) entry which is preliminary data.</text>
</comment>
<gene>
    <name evidence="1" type="ORF">Pint_00698</name>
</gene>
<evidence type="ECO:0000313" key="2">
    <source>
        <dbReference type="Proteomes" id="UP001163603"/>
    </source>
</evidence>
<proteinExistence type="predicted"/>
<evidence type="ECO:0000313" key="1">
    <source>
        <dbReference type="EMBL" id="KAJ0053787.1"/>
    </source>
</evidence>
<organism evidence="1 2">
    <name type="scientific">Pistacia integerrima</name>
    <dbReference type="NCBI Taxonomy" id="434235"/>
    <lineage>
        <taxon>Eukaryota</taxon>
        <taxon>Viridiplantae</taxon>
        <taxon>Streptophyta</taxon>
        <taxon>Embryophyta</taxon>
        <taxon>Tracheophyta</taxon>
        <taxon>Spermatophyta</taxon>
        <taxon>Magnoliopsida</taxon>
        <taxon>eudicotyledons</taxon>
        <taxon>Gunneridae</taxon>
        <taxon>Pentapetalae</taxon>
        <taxon>rosids</taxon>
        <taxon>malvids</taxon>
        <taxon>Sapindales</taxon>
        <taxon>Anacardiaceae</taxon>
        <taxon>Pistacia</taxon>
    </lineage>
</organism>